<keyword evidence="3" id="KW-1185">Reference proteome</keyword>
<evidence type="ECO:0000313" key="2">
    <source>
        <dbReference type="EMBL" id="KAK4289044.1"/>
    </source>
</evidence>
<comment type="caution">
    <text evidence="2">The sequence shown here is derived from an EMBL/GenBank/DDBJ whole genome shotgun (WGS) entry which is preliminary data.</text>
</comment>
<organism evidence="2 3">
    <name type="scientific">Petrolisthes manimaculis</name>
    <dbReference type="NCBI Taxonomy" id="1843537"/>
    <lineage>
        <taxon>Eukaryota</taxon>
        <taxon>Metazoa</taxon>
        <taxon>Ecdysozoa</taxon>
        <taxon>Arthropoda</taxon>
        <taxon>Crustacea</taxon>
        <taxon>Multicrustacea</taxon>
        <taxon>Malacostraca</taxon>
        <taxon>Eumalacostraca</taxon>
        <taxon>Eucarida</taxon>
        <taxon>Decapoda</taxon>
        <taxon>Pleocyemata</taxon>
        <taxon>Anomura</taxon>
        <taxon>Galatheoidea</taxon>
        <taxon>Porcellanidae</taxon>
        <taxon>Petrolisthes</taxon>
    </lineage>
</organism>
<evidence type="ECO:0000256" key="1">
    <source>
        <dbReference type="SAM" id="MobiDB-lite"/>
    </source>
</evidence>
<name>A0AAE1NFF3_9EUCA</name>
<accession>A0AAE1NFF3</accession>
<reference evidence="2" key="1">
    <citation type="submission" date="2023-11" db="EMBL/GenBank/DDBJ databases">
        <title>Genome assemblies of two species of porcelain crab, Petrolisthes cinctipes and Petrolisthes manimaculis (Anomura: Porcellanidae).</title>
        <authorList>
            <person name="Angst P."/>
        </authorList>
    </citation>
    <scope>NUCLEOTIDE SEQUENCE</scope>
    <source>
        <strain evidence="2">PB745_02</strain>
        <tissue evidence="2">Gill</tissue>
    </source>
</reference>
<dbReference type="EMBL" id="JAWZYT010006012">
    <property type="protein sequence ID" value="KAK4289044.1"/>
    <property type="molecule type" value="Genomic_DNA"/>
</dbReference>
<dbReference type="Proteomes" id="UP001292094">
    <property type="component" value="Unassembled WGS sequence"/>
</dbReference>
<evidence type="ECO:0000313" key="3">
    <source>
        <dbReference type="Proteomes" id="UP001292094"/>
    </source>
</evidence>
<dbReference type="AlphaFoldDB" id="A0AAE1NFF3"/>
<sequence length="85" mass="9699">MRSVERIGKALLKMRMTGDWRTMKGDERAVRVEEHNEVGSSVGGVKKRAGRRGPTSVYGCERRENTEIGVVRGVDERKMRGMYEE</sequence>
<protein>
    <submittedName>
        <fullName evidence="2">Uncharacterized protein</fullName>
    </submittedName>
</protein>
<proteinExistence type="predicted"/>
<gene>
    <name evidence="2" type="ORF">Pmani_037968</name>
</gene>
<feature type="region of interest" description="Disordered" evidence="1">
    <location>
        <begin position="34"/>
        <end position="58"/>
    </location>
</feature>